<dbReference type="InterPro" id="IPR033762">
    <property type="entry name" value="MCM_OB"/>
</dbReference>
<dbReference type="PANTHER" id="PTHR11630">
    <property type="entry name" value="DNA REPLICATION LICENSING FACTOR MCM FAMILY MEMBER"/>
    <property type="match status" value="1"/>
</dbReference>
<dbReference type="InterPro" id="IPR036388">
    <property type="entry name" value="WH-like_DNA-bd_sf"/>
</dbReference>
<dbReference type="Gene3D" id="3.40.50.300">
    <property type="entry name" value="P-loop containing nucleotide triphosphate hydrolases"/>
    <property type="match status" value="2"/>
</dbReference>
<comment type="similarity">
    <text evidence="1">Belongs to the MCM family.</text>
</comment>
<dbReference type="InterPro" id="IPR003586">
    <property type="entry name" value="Hint_dom_C"/>
</dbReference>
<dbReference type="InterPro" id="IPR006141">
    <property type="entry name" value="Intein_N"/>
</dbReference>
<dbReference type="SMART" id="SM00305">
    <property type="entry name" value="HintC"/>
    <property type="match status" value="1"/>
</dbReference>
<dbReference type="Gene3D" id="3.10.28.10">
    <property type="entry name" value="Homing endonucleases"/>
    <property type="match status" value="1"/>
</dbReference>
<keyword evidence="7" id="KW-0068">Autocatalytic cleavage</keyword>
<dbReference type="SUPFAM" id="SSF52540">
    <property type="entry name" value="P-loop containing nucleoside triphosphate hydrolases"/>
    <property type="match status" value="1"/>
</dbReference>
<dbReference type="PANTHER" id="PTHR11630:SF66">
    <property type="entry name" value="DNA REPLICATION LICENSING FACTOR MCM4"/>
    <property type="match status" value="1"/>
</dbReference>
<name>A0ABN6PC95_9EURY</name>
<dbReference type="InterPro" id="IPR006142">
    <property type="entry name" value="INTEIN"/>
</dbReference>
<dbReference type="GeneID" id="71965759"/>
<reference evidence="13 14" key="1">
    <citation type="submission" date="2022-04" db="EMBL/GenBank/DDBJ databases">
        <title>Complete genome of Methanothermobacter tenebrarum strain RMAS.</title>
        <authorList>
            <person name="Nakamura K."/>
            <person name="Oshima K."/>
            <person name="Hattori M."/>
            <person name="Kamagata Y."/>
            <person name="Takamizawa K."/>
        </authorList>
    </citation>
    <scope>NUCLEOTIDE SEQUENCE [LARGE SCALE GENOMIC DNA]</scope>
    <source>
        <strain evidence="13 14">RMAS</strain>
    </source>
</reference>
<feature type="domain" description="DOD-type homing endonuclease" evidence="12">
    <location>
        <begin position="577"/>
        <end position="709"/>
    </location>
</feature>
<dbReference type="PROSITE" id="PS00847">
    <property type="entry name" value="MCM_1"/>
    <property type="match status" value="1"/>
</dbReference>
<dbReference type="InterPro" id="IPR027925">
    <property type="entry name" value="MCM_N"/>
</dbReference>
<dbReference type="Gene3D" id="1.10.10.10">
    <property type="entry name" value="Winged helix-like DNA-binding domain superfamily/Winged helix DNA-binding domain"/>
    <property type="match status" value="1"/>
</dbReference>
<dbReference type="PROSITE" id="PS50818">
    <property type="entry name" value="INTEIN_C_TER"/>
    <property type="match status" value="1"/>
</dbReference>
<evidence type="ECO:0000256" key="5">
    <source>
        <dbReference type="ARBA" id="ARBA00022801"/>
    </source>
</evidence>
<keyword evidence="10" id="KW-0238">DNA-binding</keyword>
<dbReference type="Pfam" id="PF17855">
    <property type="entry name" value="MCM_lid"/>
    <property type="match status" value="1"/>
</dbReference>
<dbReference type="InterPro" id="IPR030934">
    <property type="entry name" value="Intein_C"/>
</dbReference>
<dbReference type="Gene3D" id="2.40.50.140">
    <property type="entry name" value="Nucleic acid-binding proteins"/>
    <property type="match status" value="1"/>
</dbReference>
<dbReference type="PROSITE" id="PS50819">
    <property type="entry name" value="INTEIN_ENDONUCLEASE"/>
    <property type="match status" value="1"/>
</dbReference>
<keyword evidence="5" id="KW-0378">Hydrolase</keyword>
<dbReference type="Gene3D" id="3.30.1640.10">
    <property type="entry name" value="mini-chromosome maintenance (MCM) complex, chain A, domain 1"/>
    <property type="match status" value="1"/>
</dbReference>
<dbReference type="Pfam" id="PF00493">
    <property type="entry name" value="MCM"/>
    <property type="match status" value="2"/>
</dbReference>
<keyword evidence="4" id="KW-0547">Nucleotide-binding</keyword>
<gene>
    <name evidence="13" type="ORF">MTTB_12290</name>
</gene>
<evidence type="ECO:0000256" key="8">
    <source>
        <dbReference type="ARBA" id="ARBA00022840"/>
    </source>
</evidence>
<protein>
    <recommendedName>
        <fullName evidence="2">DNA helicase</fullName>
        <ecNumber evidence="2">3.6.4.12</ecNumber>
    </recommendedName>
</protein>
<dbReference type="InterPro" id="IPR003587">
    <property type="entry name" value="Hint_dom_N"/>
</dbReference>
<dbReference type="InterPro" id="IPR041562">
    <property type="entry name" value="MCM_lid"/>
</dbReference>
<evidence type="ECO:0000256" key="10">
    <source>
        <dbReference type="ARBA" id="ARBA00023125"/>
    </source>
</evidence>
<dbReference type="RefSeq" id="WP_428343378.1">
    <property type="nucleotide sequence ID" value="NZ_AP025698.1"/>
</dbReference>
<dbReference type="InterPro" id="IPR027434">
    <property type="entry name" value="Homing_endonucl"/>
</dbReference>
<evidence type="ECO:0000313" key="13">
    <source>
        <dbReference type="EMBL" id="BDH79850.1"/>
    </source>
</evidence>
<dbReference type="InterPro" id="IPR004042">
    <property type="entry name" value="Intein_endonuc_central"/>
</dbReference>
<dbReference type="Pfam" id="PF14551">
    <property type="entry name" value="MCM_N"/>
    <property type="match status" value="1"/>
</dbReference>
<dbReference type="InterPro" id="IPR001208">
    <property type="entry name" value="MCM_dom"/>
</dbReference>
<evidence type="ECO:0000256" key="6">
    <source>
        <dbReference type="ARBA" id="ARBA00022806"/>
    </source>
</evidence>
<dbReference type="EMBL" id="AP025698">
    <property type="protein sequence ID" value="BDH79850.1"/>
    <property type="molecule type" value="Genomic_DNA"/>
</dbReference>
<dbReference type="InterPro" id="IPR027417">
    <property type="entry name" value="P-loop_NTPase"/>
</dbReference>
<dbReference type="InterPro" id="IPR012340">
    <property type="entry name" value="NA-bd_OB-fold"/>
</dbReference>
<keyword evidence="6" id="KW-0347">Helicase</keyword>
<evidence type="ECO:0000259" key="12">
    <source>
        <dbReference type="PROSITE" id="PS50819"/>
    </source>
</evidence>
<dbReference type="PROSITE" id="PS50817">
    <property type="entry name" value="INTEIN_N_TER"/>
    <property type="match status" value="1"/>
</dbReference>
<dbReference type="PRINTS" id="PR00379">
    <property type="entry name" value="INTEIN"/>
</dbReference>
<evidence type="ECO:0000256" key="7">
    <source>
        <dbReference type="ARBA" id="ARBA00022813"/>
    </source>
</evidence>
<accession>A0ABN6PC95</accession>
<dbReference type="SUPFAM" id="SSF51294">
    <property type="entry name" value="Hedgehog/intein (Hint) domain"/>
    <property type="match status" value="1"/>
</dbReference>
<feature type="domain" description="MCM C-terminal AAA(+) ATPase" evidence="11">
    <location>
        <begin position="269"/>
        <end position="373"/>
    </location>
</feature>
<feature type="domain" description="MCM C-terminal AAA(+) ATPase" evidence="11">
    <location>
        <begin position="935"/>
        <end position="1049"/>
    </location>
</feature>
<organism evidence="13 14">
    <name type="scientific">Methanothermobacter tenebrarum</name>
    <dbReference type="NCBI Taxonomy" id="680118"/>
    <lineage>
        <taxon>Archaea</taxon>
        <taxon>Methanobacteriati</taxon>
        <taxon>Methanobacteriota</taxon>
        <taxon>Methanomada group</taxon>
        <taxon>Methanobacteria</taxon>
        <taxon>Methanobacteriales</taxon>
        <taxon>Methanobacteriaceae</taxon>
        <taxon>Methanothermobacter</taxon>
    </lineage>
</organism>
<dbReference type="NCBIfam" id="TIGR01445">
    <property type="entry name" value="intein_Nterm"/>
    <property type="match status" value="1"/>
</dbReference>
<dbReference type="EC" id="3.6.4.12" evidence="2"/>
<evidence type="ECO:0000256" key="2">
    <source>
        <dbReference type="ARBA" id="ARBA00012551"/>
    </source>
</evidence>
<evidence type="ECO:0000256" key="4">
    <source>
        <dbReference type="ARBA" id="ARBA00022741"/>
    </source>
</evidence>
<dbReference type="Proteomes" id="UP000831817">
    <property type="component" value="Chromosome"/>
</dbReference>
<dbReference type="Gene3D" id="2.170.16.10">
    <property type="entry name" value="Hedgehog/Intein (Hint) domain"/>
    <property type="match status" value="1"/>
</dbReference>
<dbReference type="InterPro" id="IPR031327">
    <property type="entry name" value="MCM"/>
</dbReference>
<keyword evidence="9" id="KW-0651">Protein splicing</keyword>
<dbReference type="InterPro" id="IPR048907">
    <property type="entry name" value="WHD_MCM_arc"/>
</dbReference>
<evidence type="ECO:0000256" key="3">
    <source>
        <dbReference type="ARBA" id="ARBA00022705"/>
    </source>
</evidence>
<dbReference type="InterPro" id="IPR004860">
    <property type="entry name" value="LAGLIDADG_dom"/>
</dbReference>
<dbReference type="Pfam" id="PF14528">
    <property type="entry name" value="LAGLIDADG_3"/>
    <property type="match status" value="2"/>
</dbReference>
<dbReference type="Pfam" id="PF14890">
    <property type="entry name" value="Intein_splicing"/>
    <property type="match status" value="1"/>
</dbReference>
<dbReference type="SMART" id="SM00350">
    <property type="entry name" value="MCM"/>
    <property type="match status" value="1"/>
</dbReference>
<keyword evidence="3" id="KW-0235">DNA replication</keyword>
<evidence type="ECO:0000313" key="14">
    <source>
        <dbReference type="Proteomes" id="UP000831817"/>
    </source>
</evidence>
<keyword evidence="14" id="KW-1185">Reference proteome</keyword>
<dbReference type="Gene3D" id="2.20.28.10">
    <property type="match status" value="1"/>
</dbReference>
<dbReference type="SUPFAM" id="SSF50249">
    <property type="entry name" value="Nucleic acid-binding proteins"/>
    <property type="match status" value="1"/>
</dbReference>
<dbReference type="CDD" id="cd00081">
    <property type="entry name" value="Hint"/>
    <property type="match status" value="2"/>
</dbReference>
<evidence type="ECO:0000256" key="9">
    <source>
        <dbReference type="ARBA" id="ARBA00023000"/>
    </source>
</evidence>
<dbReference type="InterPro" id="IPR018525">
    <property type="entry name" value="MCM_CS"/>
</dbReference>
<dbReference type="Pfam" id="PF21120">
    <property type="entry name" value="WHD_MCM_arc"/>
    <property type="match status" value="1"/>
</dbReference>
<proteinExistence type="inferred from homology"/>
<evidence type="ECO:0000256" key="1">
    <source>
        <dbReference type="ARBA" id="ARBA00008010"/>
    </source>
</evidence>
<sequence length="1241" mass="141015">MKVVEKTKTPTVKFEEFFSTKEYKDRIFEVLEKYPNVRSVEIDYRDLEIFDPDLADLLIEKPDTIIRTAQRAIQNINPVGVDADLNIRFKNITNIIPLRDLRSKFIGKLVAVDGIVRKVDEIRPRILRAVFECRSCGHQQEVPQSSNILAEPSFCPECRGRSFRLLQEDSQFLDTQTLKLQEPLENLSGGEQPRQITIVLEDDLVDTLTPGDVVRVTGILRTIRDDRAKRFKNFIYGNYAEFLEQEFEELQITAEDEKKIKELAVDPNIYERIVRSTVPSIYGYREIKEAIALQLFGGTGKELDDKTRLRGDIHILIVGDPGIGKSQMLKYVSKLAPRGIYTSGKGTTGVGLCVAPESLIFTEEGALEIGDFVDKNLTEPIKYKMGVYVSKLEKPIRVQTINPTRVSSRVSDKVWRLRAPEKLVKITTETGKELTLTPETKVLSFEEGELRWGEAKRLGEGDHVATTRRLEYGGRRVLTLELIEDLDDVVVYGVESLIGKLSKEIKMGEGIRESAGELGFNGDDHYRNTMNLKMLLKLAEKANYSLERLHDEIQGFSQSQERPIKLPKYLNERFLYFVGLIVGDGDIRVTSDGVYSIRFSNTNRELRRRFKSLVKELFGIESRESTLGISFNSKIIAHILSRLGIPESGGFDISEVIFSLPNKELAAFIRGLFDSGGIIRDDGPSSIEFYTKSEKLARKLQLALLRFGIIAHLKRREVIGDYLIRISGEGIGKFAKFIGFEDLRKKNKLRGLQGGESNTIMDIIPGIGETIEEIISFYGVSVKEAHDFGNLVEEDGAISRKSLQRIIRNLKSKASIENVKIELPDKLKSMLGKSSDKSIPFNTLVQFTRRIKDKRVRKSFVRILRELKAREEIIREKLQYLESLAYSDILFEKIKRVEVIDSPYDHVYDLTVKESHSFIANGIVVHNTAAAVRDELGGWSLEAGALVLGDRGIVCVDELDKMREEDRSAIHEALEQQTISIAKAGIMATLNSRCAVLAAANPKFGRFDTYKSIAEQIDLPSTILSRFDLIFVIEDKPHEERDRELARHILKTHKEDTLPIEIEPELLRKYIAYARKNIHPKLTDEAMKVLEEFYVSMRSSATDEDSPVPITARQLEAIIRLAEASARVKLKNKVEAEDAKRAIRLAKSCLKQVGYDPETGKIDIDKVEGRTPKSERDKFNILIELIKELEEEYGGKAPTNILKSEMLDRYNISEEKVEELLRFLQEKGVIFEPQRGYVKIV</sequence>
<evidence type="ECO:0000259" key="11">
    <source>
        <dbReference type="PROSITE" id="PS50051"/>
    </source>
</evidence>
<dbReference type="SMART" id="SM00306">
    <property type="entry name" value="HintN"/>
    <property type="match status" value="1"/>
</dbReference>
<dbReference type="NCBIfam" id="TIGR01443">
    <property type="entry name" value="intein_Cterm"/>
    <property type="match status" value="1"/>
</dbReference>
<dbReference type="SUPFAM" id="SSF55608">
    <property type="entry name" value="Homing endonucleases"/>
    <property type="match status" value="2"/>
</dbReference>
<keyword evidence="8" id="KW-0067">ATP-binding</keyword>
<dbReference type="PROSITE" id="PS50051">
    <property type="entry name" value="MCM_2"/>
    <property type="match status" value="2"/>
</dbReference>
<dbReference type="Pfam" id="PF17207">
    <property type="entry name" value="MCM_OB"/>
    <property type="match status" value="1"/>
</dbReference>
<dbReference type="InterPro" id="IPR036844">
    <property type="entry name" value="Hint_dom_sf"/>
</dbReference>